<dbReference type="GO" id="GO:0031981">
    <property type="term" value="C:nuclear lumen"/>
    <property type="evidence" value="ECO:0007669"/>
    <property type="project" value="UniProtKB-ARBA"/>
</dbReference>
<dbReference type="Gene3D" id="2.40.50.140">
    <property type="entry name" value="Nucleic acid-binding proteins"/>
    <property type="match status" value="1"/>
</dbReference>
<evidence type="ECO:0000313" key="4">
    <source>
        <dbReference type="EMBL" id="RKP33007.1"/>
    </source>
</evidence>
<dbReference type="GO" id="GO:0006260">
    <property type="term" value="P:DNA replication"/>
    <property type="evidence" value="ECO:0007669"/>
    <property type="project" value="InterPro"/>
</dbReference>
<organism evidence="4 5">
    <name type="scientific">Metschnikowia bicuspidata</name>
    <dbReference type="NCBI Taxonomy" id="27322"/>
    <lineage>
        <taxon>Eukaryota</taxon>
        <taxon>Fungi</taxon>
        <taxon>Dikarya</taxon>
        <taxon>Ascomycota</taxon>
        <taxon>Saccharomycotina</taxon>
        <taxon>Pichiomycetes</taxon>
        <taxon>Metschnikowiaceae</taxon>
        <taxon>Metschnikowia</taxon>
    </lineage>
</organism>
<gene>
    <name evidence="4" type="ORF">METBISCDRAFT_25200</name>
</gene>
<evidence type="ECO:0000313" key="5">
    <source>
        <dbReference type="Proteomes" id="UP000268321"/>
    </source>
</evidence>
<comment type="similarity">
    <text evidence="2">Belongs to the replication factor A protein 3 family.</text>
</comment>
<dbReference type="OrthoDB" id="188186at2759"/>
<sequence length="109" mass="11607">MDAASIRVTAETLKDFPGKVVRIIGKATSVDISADSATLDAEGAVTISTHGNEQLEVGKIYEVIGKASTMNASINSYSVLKLSDNVDLEMAQKFARMVPKVPELFYGAV</sequence>
<dbReference type="Proteomes" id="UP000268321">
    <property type="component" value="Unassembled WGS sequence"/>
</dbReference>
<dbReference type="AlphaFoldDB" id="A0A4P9ZIJ8"/>
<protein>
    <submittedName>
        <fullName evidence="4">Replication factor A protein 3</fullName>
    </submittedName>
</protein>
<dbReference type="InterPro" id="IPR013970">
    <property type="entry name" value="Rfa2"/>
</dbReference>
<dbReference type="SUPFAM" id="SSF50249">
    <property type="entry name" value="Nucleic acid-binding proteins"/>
    <property type="match status" value="1"/>
</dbReference>
<dbReference type="GO" id="GO:0003677">
    <property type="term" value="F:DNA binding"/>
    <property type="evidence" value="ECO:0007669"/>
    <property type="project" value="InterPro"/>
</dbReference>
<dbReference type="InterPro" id="IPR012340">
    <property type="entry name" value="NA-bd_OB-fold"/>
</dbReference>
<name>A0A4P9ZIJ8_9ASCO</name>
<dbReference type="Pfam" id="PF08661">
    <property type="entry name" value="Rep_fac-A_3"/>
    <property type="match status" value="1"/>
</dbReference>
<evidence type="ECO:0000256" key="2">
    <source>
        <dbReference type="ARBA" id="ARBA00009761"/>
    </source>
</evidence>
<accession>A0A4P9ZIJ8</accession>
<dbReference type="GO" id="GO:0006281">
    <property type="term" value="P:DNA repair"/>
    <property type="evidence" value="ECO:0007669"/>
    <property type="project" value="InterPro"/>
</dbReference>
<keyword evidence="3" id="KW-0539">Nucleus</keyword>
<comment type="subcellular location">
    <subcellularLocation>
        <location evidence="1">Nucleus</location>
    </subcellularLocation>
</comment>
<dbReference type="EMBL" id="ML004428">
    <property type="protein sequence ID" value="RKP33007.1"/>
    <property type="molecule type" value="Genomic_DNA"/>
</dbReference>
<dbReference type="GO" id="GO:0006310">
    <property type="term" value="P:DNA recombination"/>
    <property type="evidence" value="ECO:0007669"/>
    <property type="project" value="InterPro"/>
</dbReference>
<keyword evidence="5" id="KW-1185">Reference proteome</keyword>
<proteinExistence type="inferred from homology"/>
<evidence type="ECO:0000256" key="1">
    <source>
        <dbReference type="ARBA" id="ARBA00004123"/>
    </source>
</evidence>
<reference evidence="5" key="1">
    <citation type="journal article" date="2018" name="Nat. Microbiol.">
        <title>Leveraging single-cell genomics to expand the fungal tree of life.</title>
        <authorList>
            <person name="Ahrendt S.R."/>
            <person name="Quandt C.A."/>
            <person name="Ciobanu D."/>
            <person name="Clum A."/>
            <person name="Salamov A."/>
            <person name="Andreopoulos B."/>
            <person name="Cheng J.F."/>
            <person name="Woyke T."/>
            <person name="Pelin A."/>
            <person name="Henrissat B."/>
            <person name="Reynolds N.K."/>
            <person name="Benny G.L."/>
            <person name="Smith M.E."/>
            <person name="James T.Y."/>
            <person name="Grigoriev I.V."/>
        </authorList>
    </citation>
    <scope>NUCLEOTIDE SEQUENCE [LARGE SCALE GENOMIC DNA]</scope>
    <source>
        <strain evidence="5">Baker2002</strain>
    </source>
</reference>
<evidence type="ECO:0000256" key="3">
    <source>
        <dbReference type="ARBA" id="ARBA00023242"/>
    </source>
</evidence>